<evidence type="ECO:0000256" key="2">
    <source>
        <dbReference type="ARBA" id="ARBA00022692"/>
    </source>
</evidence>
<feature type="transmembrane region" description="Helical" evidence="5">
    <location>
        <begin position="40"/>
        <end position="63"/>
    </location>
</feature>
<dbReference type="Proteomes" id="UP000683360">
    <property type="component" value="Unassembled WGS sequence"/>
</dbReference>
<feature type="transmembrane region" description="Helical" evidence="5">
    <location>
        <begin position="106"/>
        <end position="126"/>
    </location>
</feature>
<protein>
    <submittedName>
        <fullName evidence="7">SLC22A4_5</fullName>
    </submittedName>
</protein>
<evidence type="ECO:0000256" key="5">
    <source>
        <dbReference type="SAM" id="Phobius"/>
    </source>
</evidence>
<keyword evidence="2 5" id="KW-0812">Transmembrane</keyword>
<dbReference type="OrthoDB" id="6154409at2759"/>
<evidence type="ECO:0000256" key="3">
    <source>
        <dbReference type="ARBA" id="ARBA00022989"/>
    </source>
</evidence>
<evidence type="ECO:0000256" key="1">
    <source>
        <dbReference type="ARBA" id="ARBA00004141"/>
    </source>
</evidence>
<evidence type="ECO:0000313" key="8">
    <source>
        <dbReference type="Proteomes" id="UP000683360"/>
    </source>
</evidence>
<dbReference type="InterPro" id="IPR005828">
    <property type="entry name" value="MFS_sugar_transport-like"/>
</dbReference>
<feature type="domain" description="Major facilitator superfamily (MFS) profile" evidence="6">
    <location>
        <begin position="1"/>
        <end position="159"/>
    </location>
</feature>
<dbReference type="GO" id="GO:0016020">
    <property type="term" value="C:membrane"/>
    <property type="evidence" value="ECO:0007669"/>
    <property type="project" value="UniProtKB-SubCell"/>
</dbReference>
<keyword evidence="4 5" id="KW-0472">Membrane</keyword>
<gene>
    <name evidence="7" type="ORF">MEDL_3362</name>
</gene>
<dbReference type="InterPro" id="IPR036259">
    <property type="entry name" value="MFS_trans_sf"/>
</dbReference>
<comment type="subcellular location">
    <subcellularLocation>
        <location evidence="1">Membrane</location>
        <topology evidence="1">Multi-pass membrane protein</topology>
    </subcellularLocation>
</comment>
<dbReference type="AlphaFoldDB" id="A0A8S3PXW8"/>
<dbReference type="GO" id="GO:0022857">
    <property type="term" value="F:transmembrane transporter activity"/>
    <property type="evidence" value="ECO:0007669"/>
    <property type="project" value="InterPro"/>
</dbReference>
<accession>A0A8S3PXW8</accession>
<feature type="transmembrane region" description="Helical" evidence="5">
    <location>
        <begin position="132"/>
        <end position="154"/>
    </location>
</feature>
<evidence type="ECO:0000256" key="4">
    <source>
        <dbReference type="ARBA" id="ARBA00023136"/>
    </source>
</evidence>
<dbReference type="PANTHER" id="PTHR24064">
    <property type="entry name" value="SOLUTE CARRIER FAMILY 22 MEMBER"/>
    <property type="match status" value="1"/>
</dbReference>
<evidence type="ECO:0000313" key="7">
    <source>
        <dbReference type="EMBL" id="CAG2187912.1"/>
    </source>
</evidence>
<organism evidence="7 8">
    <name type="scientific">Mytilus edulis</name>
    <name type="common">Blue mussel</name>
    <dbReference type="NCBI Taxonomy" id="6550"/>
    <lineage>
        <taxon>Eukaryota</taxon>
        <taxon>Metazoa</taxon>
        <taxon>Spiralia</taxon>
        <taxon>Lophotrochozoa</taxon>
        <taxon>Mollusca</taxon>
        <taxon>Bivalvia</taxon>
        <taxon>Autobranchia</taxon>
        <taxon>Pteriomorphia</taxon>
        <taxon>Mytilida</taxon>
        <taxon>Mytiloidea</taxon>
        <taxon>Mytilidae</taxon>
        <taxon>Mytilinae</taxon>
        <taxon>Mytilus</taxon>
    </lineage>
</organism>
<dbReference type="Gene3D" id="1.20.1250.20">
    <property type="entry name" value="MFS general substrate transporter like domains"/>
    <property type="match status" value="1"/>
</dbReference>
<sequence length="180" mass="20028">MLTTSRLAGDRYVNNILAALSEIPSIIVQQISINRIGRRYVLVMFHSFSGITLILATMCSSYSGKYYWLKHFSTFFSIFGRFSAAGSFSSVFLYTPELYPTNLRNVGLGMASTVSRIGSMISPFAATLADHVFWGPAAIFALLNIICTIILLTLPETMGRELPTTVEEMKSWVKDKKGNF</sequence>
<reference evidence="7" key="1">
    <citation type="submission" date="2021-03" db="EMBL/GenBank/DDBJ databases">
        <authorList>
            <person name="Bekaert M."/>
        </authorList>
    </citation>
    <scope>NUCLEOTIDE SEQUENCE</scope>
</reference>
<proteinExistence type="predicted"/>
<keyword evidence="8" id="KW-1185">Reference proteome</keyword>
<dbReference type="PROSITE" id="PS50850">
    <property type="entry name" value="MFS"/>
    <property type="match status" value="1"/>
</dbReference>
<dbReference type="SUPFAM" id="SSF103473">
    <property type="entry name" value="MFS general substrate transporter"/>
    <property type="match status" value="1"/>
</dbReference>
<dbReference type="Pfam" id="PF00083">
    <property type="entry name" value="Sugar_tr"/>
    <property type="match status" value="1"/>
</dbReference>
<feature type="transmembrane region" description="Helical" evidence="5">
    <location>
        <begin position="75"/>
        <end position="94"/>
    </location>
</feature>
<keyword evidence="3 5" id="KW-1133">Transmembrane helix</keyword>
<name>A0A8S3PXW8_MYTED</name>
<dbReference type="InterPro" id="IPR020846">
    <property type="entry name" value="MFS_dom"/>
</dbReference>
<evidence type="ECO:0000259" key="6">
    <source>
        <dbReference type="PROSITE" id="PS50850"/>
    </source>
</evidence>
<comment type="caution">
    <text evidence="7">The sequence shown here is derived from an EMBL/GenBank/DDBJ whole genome shotgun (WGS) entry which is preliminary data.</text>
</comment>
<dbReference type="EMBL" id="CAJPWZ010000191">
    <property type="protein sequence ID" value="CAG2187912.1"/>
    <property type="molecule type" value="Genomic_DNA"/>
</dbReference>